<dbReference type="InterPro" id="IPR046335">
    <property type="entry name" value="LacI/GalR-like_sensor"/>
</dbReference>
<dbReference type="EMBL" id="JAHLPM010000001">
    <property type="protein sequence ID" value="MBU5436789.1"/>
    <property type="molecule type" value="Genomic_DNA"/>
</dbReference>
<dbReference type="Pfam" id="PF00356">
    <property type="entry name" value="LacI"/>
    <property type="match status" value="1"/>
</dbReference>
<evidence type="ECO:0000313" key="2">
    <source>
        <dbReference type="EMBL" id="MBU5436789.1"/>
    </source>
</evidence>
<evidence type="ECO:0000313" key="3">
    <source>
        <dbReference type="Proteomes" id="UP000749471"/>
    </source>
</evidence>
<dbReference type="Proteomes" id="UP000749471">
    <property type="component" value="Unassembled WGS sequence"/>
</dbReference>
<organism evidence="2 3">
    <name type="scientific">Tissierella simiarum</name>
    <dbReference type="NCBI Taxonomy" id="2841534"/>
    <lineage>
        <taxon>Bacteria</taxon>
        <taxon>Bacillati</taxon>
        <taxon>Bacillota</taxon>
        <taxon>Tissierellia</taxon>
        <taxon>Tissierellales</taxon>
        <taxon>Tissierellaceae</taxon>
        <taxon>Tissierella</taxon>
    </lineage>
</organism>
<reference evidence="2 3" key="1">
    <citation type="submission" date="2021-06" db="EMBL/GenBank/DDBJ databases">
        <authorList>
            <person name="Sun Q."/>
            <person name="Li D."/>
        </authorList>
    </citation>
    <scope>NUCLEOTIDE SEQUENCE [LARGE SCALE GENOMIC DNA]</scope>
    <source>
        <strain evidence="2 3">MSJ-40</strain>
    </source>
</reference>
<dbReference type="PROSITE" id="PS00356">
    <property type="entry name" value="HTH_LACI_1"/>
    <property type="match status" value="1"/>
</dbReference>
<feature type="domain" description="HTH lacI-type" evidence="1">
    <location>
        <begin position="7"/>
        <end position="62"/>
    </location>
</feature>
<dbReference type="CDD" id="cd06267">
    <property type="entry name" value="PBP1_LacI_sugar_binding-like"/>
    <property type="match status" value="1"/>
</dbReference>
<name>A0ABS6E1W6_9FIRM</name>
<dbReference type="CDD" id="cd01392">
    <property type="entry name" value="HTH_LacI"/>
    <property type="match status" value="1"/>
</dbReference>
<dbReference type="InterPro" id="IPR000843">
    <property type="entry name" value="HTH_LacI"/>
</dbReference>
<dbReference type="PANTHER" id="PTHR30146">
    <property type="entry name" value="LACI-RELATED TRANSCRIPTIONAL REPRESSOR"/>
    <property type="match status" value="1"/>
</dbReference>
<accession>A0ABS6E1W6</accession>
<evidence type="ECO:0000259" key="1">
    <source>
        <dbReference type="PROSITE" id="PS50932"/>
    </source>
</evidence>
<protein>
    <submittedName>
        <fullName evidence="2">LacI family transcriptional regulator</fullName>
    </submittedName>
</protein>
<dbReference type="PROSITE" id="PS50932">
    <property type="entry name" value="HTH_LACI_2"/>
    <property type="match status" value="1"/>
</dbReference>
<keyword evidence="3" id="KW-1185">Reference proteome</keyword>
<proteinExistence type="predicted"/>
<gene>
    <name evidence="2" type="ORF">KQI42_02145</name>
</gene>
<dbReference type="Pfam" id="PF13377">
    <property type="entry name" value="Peripla_BP_3"/>
    <property type="match status" value="1"/>
</dbReference>
<dbReference type="SMART" id="SM00354">
    <property type="entry name" value="HTH_LACI"/>
    <property type="match status" value="1"/>
</dbReference>
<dbReference type="RefSeq" id="WP_216516239.1">
    <property type="nucleotide sequence ID" value="NZ_JAHLPM010000001.1"/>
</dbReference>
<sequence length="351" mass="39581">MTRVKRPTIYDIANTANVSPATVSRVLSGANYPISDDTKKLVLDVAEELEYRPSSSKYVTKSRLSEIGVIVPNLSNPYYSTLVLAVERFAAENKMRVLLCNSNGDENLEKYYVESLIQKKIKGIIISSVASSVDHINNIRYTGASVVSFDQIVDIDCNKVSFDYREGGYLATKHLIDLGHRRIAFISPYLTRHSRKKIFEGYKDCLVSHNIKVEESLIFTFPELVEKSENTGLDHTDNEYYTKELLRLKDRPTAIFCINDVIALKVLKELKFHGIKVPEEVSIVGFDNIDILEVISPRLTTVDQCTYEMGRLAAEMLYLSVMDKTRKNISVSLQPVLVKGESTAPINTPIK</sequence>
<comment type="caution">
    <text evidence="2">The sequence shown here is derived from an EMBL/GenBank/DDBJ whole genome shotgun (WGS) entry which is preliminary data.</text>
</comment>
<dbReference type="PANTHER" id="PTHR30146:SF154">
    <property type="entry name" value="TRANSCRIPTION REGULATOR, MEMBER OF GALR FAMILY"/>
    <property type="match status" value="1"/>
</dbReference>